<dbReference type="AlphaFoldDB" id="A0A098B888"/>
<dbReference type="InterPro" id="IPR011335">
    <property type="entry name" value="Restrct_endonuc-II-like"/>
</dbReference>
<dbReference type="GO" id="GO:0004519">
    <property type="term" value="F:endonuclease activity"/>
    <property type="evidence" value="ECO:0007669"/>
    <property type="project" value="UniProtKB-KW"/>
</dbReference>
<evidence type="ECO:0000259" key="1">
    <source>
        <dbReference type="Pfam" id="PF05685"/>
    </source>
</evidence>
<dbReference type="InterPro" id="IPR008538">
    <property type="entry name" value="Uma2"/>
</dbReference>
<dbReference type="SUPFAM" id="SSF52980">
    <property type="entry name" value="Restriction endonuclease-like"/>
    <property type="match status" value="1"/>
</dbReference>
<gene>
    <name evidence="3" type="ORF">AT727_17420</name>
    <name evidence="2" type="ORF">DPCES_4689</name>
</gene>
<dbReference type="OrthoDB" id="9798254at2"/>
<dbReference type="PATRIC" id="fig|49338.4.peg.5041"/>
<keyword evidence="2" id="KW-0378">Hydrolase</keyword>
<reference evidence="3 4" key="2">
    <citation type="submission" date="2015-12" db="EMBL/GenBank/DDBJ databases">
        <title>Draft Genome Sequence of Desulfitobacterium hafniense Strain DH, a Sulfate-reducing Bacterium Isolated from Paddy Soils.</title>
        <authorList>
            <person name="Bao P."/>
            <person name="Zhang X."/>
            <person name="Li G."/>
        </authorList>
    </citation>
    <scope>NUCLEOTIDE SEQUENCE [LARGE SCALE GENOMIC DNA]</scope>
    <source>
        <strain evidence="3 4">DH</strain>
    </source>
</reference>
<reference evidence="2" key="1">
    <citation type="submission" date="2014-07" db="EMBL/GenBank/DDBJ databases">
        <authorList>
            <person name="Hornung V.Bastian."/>
        </authorList>
    </citation>
    <scope>NUCLEOTIDE SEQUENCE</scope>
    <source>
        <strain evidence="2">PCE-S</strain>
    </source>
</reference>
<evidence type="ECO:0000313" key="2">
    <source>
        <dbReference type="EMBL" id="CDX04575.1"/>
    </source>
</evidence>
<dbReference type="PANTHER" id="PTHR34107">
    <property type="entry name" value="SLL0198 PROTEIN-RELATED"/>
    <property type="match status" value="1"/>
</dbReference>
<organism evidence="2">
    <name type="scientific">Desulfitobacterium hafniense</name>
    <name type="common">Desulfitobacterium frappieri</name>
    <dbReference type="NCBI Taxonomy" id="49338"/>
    <lineage>
        <taxon>Bacteria</taxon>
        <taxon>Bacillati</taxon>
        <taxon>Bacillota</taxon>
        <taxon>Clostridia</taxon>
        <taxon>Eubacteriales</taxon>
        <taxon>Desulfitobacteriaceae</taxon>
        <taxon>Desulfitobacterium</taxon>
    </lineage>
</organism>
<dbReference type="Gene3D" id="3.90.1570.10">
    <property type="entry name" value="tt1808, chain A"/>
    <property type="match status" value="1"/>
</dbReference>
<dbReference type="CDD" id="cd06260">
    <property type="entry name" value="DUF820-like"/>
    <property type="match status" value="1"/>
</dbReference>
<evidence type="ECO:0000313" key="3">
    <source>
        <dbReference type="EMBL" id="KTE92711.1"/>
    </source>
</evidence>
<protein>
    <submittedName>
        <fullName evidence="2">Restriction endonuclease type II-like</fullName>
    </submittedName>
</protein>
<dbReference type="EMBL" id="LOCK01000011">
    <property type="protein sequence ID" value="KTE92711.1"/>
    <property type="molecule type" value="Genomic_DNA"/>
</dbReference>
<accession>A0A098B888</accession>
<keyword evidence="2" id="KW-0255">Endonuclease</keyword>
<keyword evidence="2" id="KW-0540">Nuclease</keyword>
<evidence type="ECO:0000313" key="4">
    <source>
        <dbReference type="Proteomes" id="UP000054623"/>
    </source>
</evidence>
<name>A0A098B888_DESHA</name>
<dbReference type="Pfam" id="PF05685">
    <property type="entry name" value="Uma2"/>
    <property type="match status" value="1"/>
</dbReference>
<dbReference type="RefSeq" id="WP_005807752.1">
    <property type="nucleotide sequence ID" value="NZ_CABKQQ010000002.1"/>
</dbReference>
<dbReference type="Proteomes" id="UP000054623">
    <property type="component" value="Unassembled WGS sequence"/>
</dbReference>
<dbReference type="EMBL" id="LK996017">
    <property type="protein sequence ID" value="CDX04575.1"/>
    <property type="molecule type" value="Genomic_DNA"/>
</dbReference>
<dbReference type="OMA" id="WPEEERW"/>
<sequence length="195" mass="22024">MSTDQQPDENNLRYTYKDYLTWAKTQPGEIFNGVPYGRSPAPPSHYLEVLGELYMAFALYLREKPGKVFLFPFDVRLPADTDQKDEDIATVVQPDLTVVCDLSKVDKGGCKGAPDLIIEILAEDTMHRDLHLKLRLYEKAGVPEYWVVHPADQTVLAFQLEEGAYAAPQFYRASDQIPVGLFPDLLISLAEIFRG</sequence>
<dbReference type="PANTHER" id="PTHR34107:SF4">
    <property type="entry name" value="SLL1222 PROTEIN"/>
    <property type="match status" value="1"/>
</dbReference>
<proteinExistence type="predicted"/>
<dbReference type="InterPro" id="IPR012296">
    <property type="entry name" value="Nuclease_put_TT1808"/>
</dbReference>
<feature type="domain" description="Putative restriction endonuclease" evidence="1">
    <location>
        <begin position="18"/>
        <end position="185"/>
    </location>
</feature>